<organism evidence="1 2">
    <name type="scientific">Skermanella stibiiresistens SB22</name>
    <dbReference type="NCBI Taxonomy" id="1385369"/>
    <lineage>
        <taxon>Bacteria</taxon>
        <taxon>Pseudomonadati</taxon>
        <taxon>Pseudomonadota</taxon>
        <taxon>Alphaproteobacteria</taxon>
        <taxon>Rhodospirillales</taxon>
        <taxon>Azospirillaceae</taxon>
        <taxon>Skermanella</taxon>
    </lineage>
</organism>
<reference evidence="1 2" key="1">
    <citation type="submission" date="2013-08" db="EMBL/GenBank/DDBJ databases">
        <title>The genome sequence of Skermanella stibiiresistens.</title>
        <authorList>
            <person name="Zhu W."/>
            <person name="Wang G."/>
        </authorList>
    </citation>
    <scope>NUCLEOTIDE SEQUENCE [LARGE SCALE GENOMIC DNA]</scope>
    <source>
        <strain evidence="1 2">SB22</strain>
    </source>
</reference>
<evidence type="ECO:0000313" key="1">
    <source>
        <dbReference type="EMBL" id="EWY38649.1"/>
    </source>
</evidence>
<dbReference type="STRING" id="1385369.N825_12620"/>
<dbReference type="EMBL" id="AVFL01000017">
    <property type="protein sequence ID" value="EWY38649.1"/>
    <property type="molecule type" value="Genomic_DNA"/>
</dbReference>
<gene>
    <name evidence="1" type="ORF">N825_12620</name>
</gene>
<protein>
    <submittedName>
        <fullName evidence="1">Uncharacterized protein</fullName>
    </submittedName>
</protein>
<sequence>MSPKLPDREKGVRLADLLEPILNARDGDDRELLDAINLVAEAIAALEIILVDEAGRPIPGISDKTAVLALLRSHRQELARGGEMEESLTLRDLARRVKGLR</sequence>
<keyword evidence="2" id="KW-1185">Reference proteome</keyword>
<dbReference type="AlphaFoldDB" id="W9GXY8"/>
<accession>W9GXY8</accession>
<evidence type="ECO:0000313" key="2">
    <source>
        <dbReference type="Proteomes" id="UP000019486"/>
    </source>
</evidence>
<name>W9GXY8_9PROT</name>
<proteinExistence type="predicted"/>
<dbReference type="Proteomes" id="UP000019486">
    <property type="component" value="Unassembled WGS sequence"/>
</dbReference>
<comment type="caution">
    <text evidence="1">The sequence shown here is derived from an EMBL/GenBank/DDBJ whole genome shotgun (WGS) entry which is preliminary data.</text>
</comment>